<dbReference type="CDD" id="cd04301">
    <property type="entry name" value="NAT_SF"/>
    <property type="match status" value="1"/>
</dbReference>
<organism evidence="4 5">
    <name type="scientific">Sphingomonas daechungensis</name>
    <dbReference type="NCBI Taxonomy" id="1176646"/>
    <lineage>
        <taxon>Bacteria</taxon>
        <taxon>Pseudomonadati</taxon>
        <taxon>Pseudomonadota</taxon>
        <taxon>Alphaproteobacteria</taxon>
        <taxon>Sphingomonadales</taxon>
        <taxon>Sphingomonadaceae</taxon>
        <taxon>Sphingomonas</taxon>
    </lineage>
</organism>
<dbReference type="PANTHER" id="PTHR43877">
    <property type="entry name" value="AMINOALKYLPHOSPHONATE N-ACETYLTRANSFERASE-RELATED-RELATED"/>
    <property type="match status" value="1"/>
</dbReference>
<dbReference type="InterPro" id="IPR000182">
    <property type="entry name" value="GNAT_dom"/>
</dbReference>
<keyword evidence="5" id="KW-1185">Reference proteome</keyword>
<keyword evidence="2" id="KW-0012">Acyltransferase</keyword>
<evidence type="ECO:0000259" key="3">
    <source>
        <dbReference type="PROSITE" id="PS51186"/>
    </source>
</evidence>
<feature type="domain" description="N-acetyltransferase" evidence="3">
    <location>
        <begin position="1"/>
        <end position="149"/>
    </location>
</feature>
<name>A0ABX6T432_9SPHN</name>
<dbReference type="RefSeq" id="WP_187715642.1">
    <property type="nucleotide sequence ID" value="NZ_BAABJC010000001.1"/>
</dbReference>
<dbReference type="PROSITE" id="PS51186">
    <property type="entry name" value="GNAT"/>
    <property type="match status" value="1"/>
</dbReference>
<evidence type="ECO:0000313" key="5">
    <source>
        <dbReference type="Proteomes" id="UP000516134"/>
    </source>
</evidence>
<dbReference type="Pfam" id="PF00583">
    <property type="entry name" value="Acetyltransf_1"/>
    <property type="match status" value="1"/>
</dbReference>
<sequence>MIIRLPRPDDKRQWLALWDGYNRFYERHGPTALPDEVTETTWRRSFDENEPVHAIVAEIEGRLVGFTHYLFHRSTTSIGPNCYLQDLFVLEEARGRGVASALIDAVGRAAKEQGAQRVYWQTHENNQRARALYDRIAERSGFLIYRITL</sequence>
<dbReference type="Gene3D" id="3.40.630.30">
    <property type="match status" value="1"/>
</dbReference>
<evidence type="ECO:0000313" key="4">
    <source>
        <dbReference type="EMBL" id="QNP44221.1"/>
    </source>
</evidence>
<keyword evidence="1" id="KW-0808">Transferase</keyword>
<dbReference type="InterPro" id="IPR016181">
    <property type="entry name" value="Acyl_CoA_acyltransferase"/>
</dbReference>
<dbReference type="InterPro" id="IPR050832">
    <property type="entry name" value="Bact_Acetyltransf"/>
</dbReference>
<evidence type="ECO:0000256" key="1">
    <source>
        <dbReference type="ARBA" id="ARBA00022679"/>
    </source>
</evidence>
<dbReference type="EMBL" id="CP060780">
    <property type="protein sequence ID" value="QNP44221.1"/>
    <property type="molecule type" value="Genomic_DNA"/>
</dbReference>
<proteinExistence type="predicted"/>
<evidence type="ECO:0000256" key="2">
    <source>
        <dbReference type="ARBA" id="ARBA00023315"/>
    </source>
</evidence>
<dbReference type="SUPFAM" id="SSF55729">
    <property type="entry name" value="Acyl-CoA N-acyltransferases (Nat)"/>
    <property type="match status" value="1"/>
</dbReference>
<gene>
    <name evidence="4" type="ORF">H9L15_06990</name>
</gene>
<accession>A0ABX6T432</accession>
<reference evidence="4 5" key="1">
    <citation type="submission" date="2020-08" db="EMBL/GenBank/DDBJ databases">
        <title>Genome sequence of Sphingomonas daechungensis KACC 18115T.</title>
        <authorList>
            <person name="Hyun D.-W."/>
            <person name="Bae J.-W."/>
        </authorList>
    </citation>
    <scope>NUCLEOTIDE SEQUENCE [LARGE SCALE GENOMIC DNA]</scope>
    <source>
        <strain evidence="4 5">KACC 18115</strain>
    </source>
</reference>
<dbReference type="Proteomes" id="UP000516134">
    <property type="component" value="Chromosome"/>
</dbReference>
<protein>
    <submittedName>
        <fullName evidence="4">GNAT family N-acetyltransferase</fullName>
    </submittedName>
</protein>